<organism evidence="2">
    <name type="scientific">Diabrotica virgifera virgifera</name>
    <name type="common">western corn rootworm</name>
    <dbReference type="NCBI Taxonomy" id="50390"/>
    <lineage>
        <taxon>Eukaryota</taxon>
        <taxon>Metazoa</taxon>
        <taxon>Ecdysozoa</taxon>
        <taxon>Arthropoda</taxon>
        <taxon>Hexapoda</taxon>
        <taxon>Insecta</taxon>
        <taxon>Pterygota</taxon>
        <taxon>Neoptera</taxon>
        <taxon>Endopterygota</taxon>
        <taxon>Coleoptera</taxon>
        <taxon>Polyphaga</taxon>
        <taxon>Cucujiformia</taxon>
        <taxon>Chrysomeloidea</taxon>
        <taxon>Chrysomelidae</taxon>
        <taxon>Galerucinae</taxon>
        <taxon>Diabroticina</taxon>
        <taxon>Diabroticites</taxon>
        <taxon>Diabrotica</taxon>
    </lineage>
</organism>
<dbReference type="GO" id="GO:0048858">
    <property type="term" value="P:cell projection morphogenesis"/>
    <property type="evidence" value="ECO:0007669"/>
    <property type="project" value="TreeGrafter"/>
</dbReference>
<dbReference type="AlphaFoldDB" id="A0A6P7GRZ5"/>
<accession>A0A6P7GRZ5</accession>
<name>A0A6P7GRZ5_DIAVI</name>
<proteinExistence type="predicted"/>
<dbReference type="PANTHER" id="PTHR15381:SF1">
    <property type="entry name" value="CHONDROITIN SULFATE PROTEOGLYCAN 5"/>
    <property type="match status" value="1"/>
</dbReference>
<evidence type="ECO:0000313" key="2">
    <source>
        <dbReference type="RefSeq" id="XP_028152606.1"/>
    </source>
</evidence>
<dbReference type="PROSITE" id="PS52032">
    <property type="entry name" value="MARR_BRCT_CHROMO"/>
    <property type="match status" value="1"/>
</dbReference>
<dbReference type="PANTHER" id="PTHR15381">
    <property type="entry name" value="CHONDROITIN SULFATE PROTEOGLYCAN 5 -RELATED"/>
    <property type="match status" value="1"/>
</dbReference>
<dbReference type="InterPro" id="IPR049898">
    <property type="entry name" value="MARR_BRCT_CHROMO"/>
</dbReference>
<protein>
    <submittedName>
        <fullName evidence="2">SWI/SNF complex subunit SMARCC2-like</fullName>
    </submittedName>
</protein>
<gene>
    <name evidence="2" type="primary">LOC114346002</name>
</gene>
<dbReference type="InterPro" id="IPR032450">
    <property type="entry name" value="SMARCC_N"/>
</dbReference>
<dbReference type="GO" id="GO:0045202">
    <property type="term" value="C:synapse"/>
    <property type="evidence" value="ECO:0007669"/>
    <property type="project" value="TreeGrafter"/>
</dbReference>
<reference evidence="2" key="1">
    <citation type="submission" date="2025-08" db="UniProtKB">
        <authorList>
            <consortium name="RefSeq"/>
        </authorList>
    </citation>
    <scope>IDENTIFICATION</scope>
</reference>
<sequence>MLSVGPKMDGGPNIKYFEAPETLTAFEAVKNWLQKNGKKYVQNEPITNKTLSATAVQFMQFQEDFLGKNTQKPPMTRIPIKYFLDFKPGGGLCHMLLAAYKFKSEHGWRKFELPAGKNVSKLERVYEMFQSMEKALITAKLYSLPIVFIKPELDKAVAQKVKEIIRKRNGQIVETEETATHIIYGPVDPLKDEYGRPVTKRDKMVMMHWYYFPNSFVYMGKV</sequence>
<feature type="domain" description="Chromo" evidence="1">
    <location>
        <begin position="2"/>
        <end position="222"/>
    </location>
</feature>
<dbReference type="InParanoid" id="A0A6P7GRZ5"/>
<evidence type="ECO:0000259" key="1">
    <source>
        <dbReference type="PROSITE" id="PS52032"/>
    </source>
</evidence>
<dbReference type="Pfam" id="PF16496">
    <property type="entry name" value="SWIRM-assoc_2"/>
    <property type="match status" value="1"/>
</dbReference>
<dbReference type="RefSeq" id="XP_028152606.1">
    <property type="nucleotide sequence ID" value="XM_028296805.1"/>
</dbReference>